<dbReference type="Proteomes" id="UP000275078">
    <property type="component" value="Unassembled WGS sequence"/>
</dbReference>
<gene>
    <name evidence="3" type="ORF">BJ508DRAFT_53026</name>
</gene>
<feature type="compositionally biased region" description="Low complexity" evidence="1">
    <location>
        <begin position="187"/>
        <end position="201"/>
    </location>
</feature>
<keyword evidence="4" id="KW-1185">Reference proteome</keyword>
<reference evidence="3 4" key="1">
    <citation type="journal article" date="2018" name="Nat. Ecol. Evol.">
        <title>Pezizomycetes genomes reveal the molecular basis of ectomycorrhizal truffle lifestyle.</title>
        <authorList>
            <person name="Murat C."/>
            <person name="Payen T."/>
            <person name="Noel B."/>
            <person name="Kuo A."/>
            <person name="Morin E."/>
            <person name="Chen J."/>
            <person name="Kohler A."/>
            <person name="Krizsan K."/>
            <person name="Balestrini R."/>
            <person name="Da Silva C."/>
            <person name="Montanini B."/>
            <person name="Hainaut M."/>
            <person name="Levati E."/>
            <person name="Barry K.W."/>
            <person name="Belfiori B."/>
            <person name="Cichocki N."/>
            <person name="Clum A."/>
            <person name="Dockter R.B."/>
            <person name="Fauchery L."/>
            <person name="Guy J."/>
            <person name="Iotti M."/>
            <person name="Le Tacon F."/>
            <person name="Lindquist E.A."/>
            <person name="Lipzen A."/>
            <person name="Malagnac F."/>
            <person name="Mello A."/>
            <person name="Molinier V."/>
            <person name="Miyauchi S."/>
            <person name="Poulain J."/>
            <person name="Riccioni C."/>
            <person name="Rubini A."/>
            <person name="Sitrit Y."/>
            <person name="Splivallo R."/>
            <person name="Traeger S."/>
            <person name="Wang M."/>
            <person name="Zifcakova L."/>
            <person name="Wipf D."/>
            <person name="Zambonelli A."/>
            <person name="Paolocci F."/>
            <person name="Nowrousian M."/>
            <person name="Ottonello S."/>
            <person name="Baldrian P."/>
            <person name="Spatafora J.W."/>
            <person name="Henrissat B."/>
            <person name="Nagy L.G."/>
            <person name="Aury J.M."/>
            <person name="Wincker P."/>
            <person name="Grigoriev I.V."/>
            <person name="Bonfante P."/>
            <person name="Martin F.M."/>
        </authorList>
    </citation>
    <scope>NUCLEOTIDE SEQUENCE [LARGE SCALE GENOMIC DNA]</scope>
    <source>
        <strain evidence="3 4">RN42</strain>
    </source>
</reference>
<dbReference type="AlphaFoldDB" id="A0A3N4HMK8"/>
<dbReference type="EMBL" id="ML119825">
    <property type="protein sequence ID" value="RPA73331.1"/>
    <property type="molecule type" value="Genomic_DNA"/>
</dbReference>
<organism evidence="3 4">
    <name type="scientific">Ascobolus immersus RN42</name>
    <dbReference type="NCBI Taxonomy" id="1160509"/>
    <lineage>
        <taxon>Eukaryota</taxon>
        <taxon>Fungi</taxon>
        <taxon>Dikarya</taxon>
        <taxon>Ascomycota</taxon>
        <taxon>Pezizomycotina</taxon>
        <taxon>Pezizomycetes</taxon>
        <taxon>Pezizales</taxon>
        <taxon>Ascobolaceae</taxon>
        <taxon>Ascobolus</taxon>
    </lineage>
</organism>
<feature type="compositionally biased region" description="Basic and acidic residues" evidence="1">
    <location>
        <begin position="202"/>
        <end position="211"/>
    </location>
</feature>
<feature type="compositionally biased region" description="Polar residues" evidence="1">
    <location>
        <begin position="361"/>
        <end position="370"/>
    </location>
</feature>
<keyword evidence="2" id="KW-0472">Membrane</keyword>
<feature type="compositionally biased region" description="Low complexity" evidence="1">
    <location>
        <begin position="303"/>
        <end position="318"/>
    </location>
</feature>
<evidence type="ECO:0000313" key="3">
    <source>
        <dbReference type="EMBL" id="RPA73331.1"/>
    </source>
</evidence>
<feature type="compositionally biased region" description="Polar residues" evidence="1">
    <location>
        <begin position="241"/>
        <end position="251"/>
    </location>
</feature>
<name>A0A3N4HMK8_ASCIM</name>
<evidence type="ECO:0000256" key="1">
    <source>
        <dbReference type="SAM" id="MobiDB-lite"/>
    </source>
</evidence>
<protein>
    <submittedName>
        <fullName evidence="3">Uncharacterized protein</fullName>
    </submittedName>
</protein>
<feature type="compositionally biased region" description="Pro residues" evidence="1">
    <location>
        <begin position="262"/>
        <end position="286"/>
    </location>
</feature>
<feature type="transmembrane region" description="Helical" evidence="2">
    <location>
        <begin position="6"/>
        <end position="28"/>
    </location>
</feature>
<proteinExistence type="predicted"/>
<feature type="region of interest" description="Disordered" evidence="1">
    <location>
        <begin position="175"/>
        <end position="370"/>
    </location>
</feature>
<evidence type="ECO:0000256" key="2">
    <source>
        <dbReference type="SAM" id="Phobius"/>
    </source>
</evidence>
<accession>A0A3N4HMK8</accession>
<keyword evidence="2" id="KW-1133">Transmembrane helix</keyword>
<sequence length="370" mass="39616">MVEENTLIATLGFILGFLALLIISRYVFLKRASILSQHLLPTTQTTTPSTTAQNQSQSQSNTRTFIVVDGALPSVYGIDVDWRGARNQPRHGQRRVVVVPAAMRTETTGTTQRQEEEFLPVYEVGPPGYEKVVEETGRPGEGSGDSAVNVNAGSVVRVQEVRRSGEEEMEMVDMAEMMRGRPPTSPTVERTNAAAASAAVVENREERRTETDPAPSSTTTQAEPAIRSQSTSSPTPPTTTLSLRTGDSPQMPTVPEQAVSSPAPPTLALTPPPQPSSPIPDVPPPSYADLDLSSNPYRRRQSDTSSSSRPSVSPNSRASRTDATGPTVPAPAARSSSNTRSTRRGRFGGYFDVSMDANPLNGRNTGGLSL</sequence>
<keyword evidence="2" id="KW-0812">Transmembrane</keyword>
<evidence type="ECO:0000313" key="4">
    <source>
        <dbReference type="Proteomes" id="UP000275078"/>
    </source>
</evidence>